<proteinExistence type="predicted"/>
<protein>
    <recommendedName>
        <fullName evidence="4">Integral membrane protein</fullName>
    </recommendedName>
</protein>
<name>A0ABW2VX06_9ACTN</name>
<organism evidence="2 3">
    <name type="scientific">Streptomyces lutosisoli</name>
    <dbReference type="NCBI Taxonomy" id="2665721"/>
    <lineage>
        <taxon>Bacteria</taxon>
        <taxon>Bacillati</taxon>
        <taxon>Actinomycetota</taxon>
        <taxon>Actinomycetes</taxon>
        <taxon>Kitasatosporales</taxon>
        <taxon>Streptomycetaceae</taxon>
        <taxon>Streptomyces</taxon>
    </lineage>
</organism>
<comment type="caution">
    <text evidence="2">The sequence shown here is derived from an EMBL/GenBank/DDBJ whole genome shotgun (WGS) entry which is preliminary data.</text>
</comment>
<evidence type="ECO:0000256" key="1">
    <source>
        <dbReference type="SAM" id="Phobius"/>
    </source>
</evidence>
<dbReference type="EMBL" id="JBHTEC010000008">
    <property type="protein sequence ID" value="MFD0288991.1"/>
    <property type="molecule type" value="Genomic_DNA"/>
</dbReference>
<reference evidence="3" key="1">
    <citation type="journal article" date="2019" name="Int. J. Syst. Evol. Microbiol.">
        <title>The Global Catalogue of Microorganisms (GCM) 10K type strain sequencing project: providing services to taxonomists for standard genome sequencing and annotation.</title>
        <authorList>
            <consortium name="The Broad Institute Genomics Platform"/>
            <consortium name="The Broad Institute Genome Sequencing Center for Infectious Disease"/>
            <person name="Wu L."/>
            <person name="Ma J."/>
        </authorList>
    </citation>
    <scope>NUCLEOTIDE SEQUENCE [LARGE SCALE GENOMIC DNA]</scope>
    <source>
        <strain evidence="3">CGMCC 4.7198</strain>
    </source>
</reference>
<dbReference type="Proteomes" id="UP001596957">
    <property type="component" value="Unassembled WGS sequence"/>
</dbReference>
<keyword evidence="1" id="KW-0812">Transmembrane</keyword>
<feature type="transmembrane region" description="Helical" evidence="1">
    <location>
        <begin position="107"/>
        <end position="126"/>
    </location>
</feature>
<keyword evidence="1" id="KW-1133">Transmembrane helix</keyword>
<dbReference type="RefSeq" id="WP_381250988.1">
    <property type="nucleotide sequence ID" value="NZ_JBHTBI010000005.1"/>
</dbReference>
<evidence type="ECO:0008006" key="4">
    <source>
        <dbReference type="Google" id="ProtNLM"/>
    </source>
</evidence>
<evidence type="ECO:0000313" key="3">
    <source>
        <dbReference type="Proteomes" id="UP001596957"/>
    </source>
</evidence>
<keyword evidence="1" id="KW-0472">Membrane</keyword>
<keyword evidence="3" id="KW-1185">Reference proteome</keyword>
<gene>
    <name evidence="2" type="ORF">ACFQZP_46850</name>
</gene>
<accession>A0ABW2VX06</accession>
<sequence>MSRNIVATPSVIAAGGQLTVTVDGCRNGGTMTSPAFRRATLSRVPGNGDTASGTATVNRDARPGSYDITVNCVGAGALTRPSAFTVIGGVRGGLGGSSSTGATPTDMAIGSGLVAAAVVGGGVFWLRRRSEKKI</sequence>
<evidence type="ECO:0000313" key="2">
    <source>
        <dbReference type="EMBL" id="MFD0288991.1"/>
    </source>
</evidence>